<evidence type="ECO:0000313" key="2">
    <source>
        <dbReference type="EMBL" id="SKA46906.1"/>
    </source>
</evidence>
<sequence length="359" mass="38147">MNEYTSTGGLVFRAAFFIGYLEFLQIYISIVQQNGAVGDLHLQQNNFDTMKTIILKGAGEVDQLVHTTLPEPEIATGEVLVQVKAISINPVDVKTRSGKAMFAKLQAEDPIILGWDIAGIVTASHSPLFKEGDEVFGMVNFPGHGKAYAEYVAAPAEQLALKPAGISYEEAAAATLAALTALQALASTTIHPGDKVLIHAAAGGVGHYAVQLAKAAGAYVIGTASAANRDFVLGLGADEHFDYRSAPFEEHYHDLDFVLDTMGGEYIDRSLKTLRPQGTIISLPSGLREAVGEKAAAQNKNGYFIMVASSGKDMQSLADLLERGKLVSHVSATYPFADMAKAHQQIASGSTRGKVVVTP</sequence>
<name>A0A1T4U2H3_9BACT</name>
<dbReference type="InterPro" id="IPR002364">
    <property type="entry name" value="Quin_OxRdtase/zeta-crystal_CS"/>
</dbReference>
<reference evidence="3" key="1">
    <citation type="submission" date="2017-02" db="EMBL/GenBank/DDBJ databases">
        <authorList>
            <person name="Varghese N."/>
            <person name="Submissions S."/>
        </authorList>
    </citation>
    <scope>NUCLEOTIDE SEQUENCE [LARGE SCALE GENOMIC DNA]</scope>
    <source>
        <strain evidence="3">DSM 22224</strain>
    </source>
</reference>
<dbReference type="Gene3D" id="3.40.50.720">
    <property type="entry name" value="NAD(P)-binding Rossmann-like Domain"/>
    <property type="match status" value="1"/>
</dbReference>
<proteinExistence type="predicted"/>
<dbReference type="GO" id="GO:0008270">
    <property type="term" value="F:zinc ion binding"/>
    <property type="evidence" value="ECO:0007669"/>
    <property type="project" value="InterPro"/>
</dbReference>
<evidence type="ECO:0000259" key="1">
    <source>
        <dbReference type="SMART" id="SM00829"/>
    </source>
</evidence>
<dbReference type="CDD" id="cd05289">
    <property type="entry name" value="MDR_like_2"/>
    <property type="match status" value="1"/>
</dbReference>
<dbReference type="Proteomes" id="UP000190367">
    <property type="component" value="Unassembled WGS sequence"/>
</dbReference>
<dbReference type="GO" id="GO:0016491">
    <property type="term" value="F:oxidoreductase activity"/>
    <property type="evidence" value="ECO:0007669"/>
    <property type="project" value="InterPro"/>
</dbReference>
<dbReference type="InterPro" id="IPR011032">
    <property type="entry name" value="GroES-like_sf"/>
</dbReference>
<gene>
    <name evidence="2" type="ORF">SAMN04488128_10850</name>
</gene>
<organism evidence="2 3">
    <name type="scientific">Chitinophaga eiseniae</name>
    <dbReference type="NCBI Taxonomy" id="634771"/>
    <lineage>
        <taxon>Bacteria</taxon>
        <taxon>Pseudomonadati</taxon>
        <taxon>Bacteroidota</taxon>
        <taxon>Chitinophagia</taxon>
        <taxon>Chitinophagales</taxon>
        <taxon>Chitinophagaceae</taxon>
        <taxon>Chitinophaga</taxon>
    </lineage>
</organism>
<dbReference type="SUPFAM" id="SSF50129">
    <property type="entry name" value="GroES-like"/>
    <property type="match status" value="1"/>
</dbReference>
<dbReference type="InterPro" id="IPR036291">
    <property type="entry name" value="NAD(P)-bd_dom_sf"/>
</dbReference>
<evidence type="ECO:0000313" key="3">
    <source>
        <dbReference type="Proteomes" id="UP000190367"/>
    </source>
</evidence>
<dbReference type="SMART" id="SM00829">
    <property type="entry name" value="PKS_ER"/>
    <property type="match status" value="1"/>
</dbReference>
<dbReference type="STRING" id="634771.SAMN04488128_10850"/>
<dbReference type="PROSITE" id="PS01162">
    <property type="entry name" value="QOR_ZETA_CRYSTAL"/>
    <property type="match status" value="1"/>
</dbReference>
<accession>A0A1T4U2H3</accession>
<dbReference type="PANTHER" id="PTHR44013">
    <property type="entry name" value="ZINC-TYPE ALCOHOL DEHYDROGENASE-LIKE PROTEIN C16A3.02C"/>
    <property type="match status" value="1"/>
</dbReference>
<dbReference type="EMBL" id="FUWZ01000008">
    <property type="protein sequence ID" value="SKA46906.1"/>
    <property type="molecule type" value="Genomic_DNA"/>
</dbReference>
<dbReference type="InterPro" id="IPR013154">
    <property type="entry name" value="ADH-like_N"/>
</dbReference>
<dbReference type="Pfam" id="PF08240">
    <property type="entry name" value="ADH_N"/>
    <property type="match status" value="1"/>
</dbReference>
<keyword evidence="3" id="KW-1185">Reference proteome</keyword>
<dbReference type="InterPro" id="IPR052733">
    <property type="entry name" value="Chloroplast_QOR"/>
</dbReference>
<dbReference type="InterPro" id="IPR020843">
    <property type="entry name" value="ER"/>
</dbReference>
<dbReference type="SUPFAM" id="SSF51735">
    <property type="entry name" value="NAD(P)-binding Rossmann-fold domains"/>
    <property type="match status" value="1"/>
</dbReference>
<protein>
    <submittedName>
        <fullName evidence="2">NADPH:quinone reductase</fullName>
    </submittedName>
</protein>
<dbReference type="Gene3D" id="3.90.180.10">
    <property type="entry name" value="Medium-chain alcohol dehydrogenases, catalytic domain"/>
    <property type="match status" value="1"/>
</dbReference>
<dbReference type="Pfam" id="PF13602">
    <property type="entry name" value="ADH_zinc_N_2"/>
    <property type="match status" value="1"/>
</dbReference>
<dbReference type="AlphaFoldDB" id="A0A1T4U2H3"/>
<feature type="domain" description="Enoyl reductase (ER)" evidence="1">
    <location>
        <begin position="59"/>
        <end position="357"/>
    </location>
</feature>
<dbReference type="PANTHER" id="PTHR44013:SF1">
    <property type="entry name" value="ZINC-TYPE ALCOHOL DEHYDROGENASE-LIKE PROTEIN C16A3.02C"/>
    <property type="match status" value="1"/>
</dbReference>